<feature type="domain" description="JAB-N" evidence="1">
    <location>
        <begin position="6"/>
        <end position="165"/>
    </location>
</feature>
<dbReference type="EMBL" id="CP059572">
    <property type="protein sequence ID" value="QXJ20204.1"/>
    <property type="molecule type" value="Genomic_DNA"/>
</dbReference>
<sequence length="340" mass="37644">MSGYEVELFRGEELRPNGRLPLEPLLRRFFESHLDQRLDGAVIQLLFLPDPETAAFSSEQTGGFSLANLRPRYGHVQVKVLLDGELLYQHPHPVSELLGRVLRETLTERAPQERRWGVGLRGPNLDQVPLVRPVPEMDHGVQIEVGARRGRVFQMEELQPPDAPLRTLADLGADVPDGGPGGEAAAPVSVVIGKRLYEAFTAGHPFSAEVEEGGFLAGRVYRNADAPGCHLIEMTALIPAERTGASLLEFTFTGESFLRVGAALDARHDGEELVGWYHTHLFAAGRGFGLSSVDMRLHRSTFQRPWQVAALVNISAGGRLLRFYRRTDEGMARTPYWTVP</sequence>
<keyword evidence="3" id="KW-1185">Reference proteome</keyword>
<accession>A0ABX8QN66</accession>
<name>A0ABX8QN66_9ACTN</name>
<dbReference type="Pfam" id="PF20011">
    <property type="entry name" value="fvmJAB_N"/>
    <property type="match status" value="1"/>
</dbReference>
<protein>
    <recommendedName>
        <fullName evidence="1">JAB-N domain-containing protein</fullName>
    </recommendedName>
</protein>
<dbReference type="InterPro" id="IPR045476">
    <property type="entry name" value="FvmJAB_N"/>
</dbReference>
<evidence type="ECO:0000313" key="2">
    <source>
        <dbReference type="EMBL" id="QXJ20204.1"/>
    </source>
</evidence>
<dbReference type="RefSeq" id="WP_231333262.1">
    <property type="nucleotide sequence ID" value="NZ_CP059572.1"/>
</dbReference>
<evidence type="ECO:0000259" key="1">
    <source>
        <dbReference type="Pfam" id="PF20011"/>
    </source>
</evidence>
<organism evidence="2 3">
    <name type="scientific">Actinomadura graeca</name>
    <dbReference type="NCBI Taxonomy" id="2750812"/>
    <lineage>
        <taxon>Bacteria</taxon>
        <taxon>Bacillati</taxon>
        <taxon>Actinomycetota</taxon>
        <taxon>Actinomycetes</taxon>
        <taxon>Streptosporangiales</taxon>
        <taxon>Thermomonosporaceae</taxon>
        <taxon>Actinomadura</taxon>
    </lineage>
</organism>
<reference evidence="2" key="1">
    <citation type="submission" date="2020-07" db="EMBL/GenBank/DDBJ databases">
        <authorList>
            <person name="Tarantini F.S."/>
            <person name="Hong K.W."/>
            <person name="Chan K.G."/>
        </authorList>
    </citation>
    <scope>NUCLEOTIDE SEQUENCE</scope>
    <source>
        <strain evidence="2">32-07</strain>
    </source>
</reference>
<evidence type="ECO:0000313" key="3">
    <source>
        <dbReference type="Proteomes" id="UP001049518"/>
    </source>
</evidence>
<dbReference type="Gene3D" id="3.40.140.10">
    <property type="entry name" value="Cytidine Deaminase, domain 2"/>
    <property type="match status" value="1"/>
</dbReference>
<dbReference type="Proteomes" id="UP001049518">
    <property type="component" value="Chromosome"/>
</dbReference>
<proteinExistence type="predicted"/>
<gene>
    <name evidence="2" type="ORF">AGRA3207_000876</name>
</gene>